<name>A0ABN2AC61_9ACTN</name>
<evidence type="ECO:0008006" key="5">
    <source>
        <dbReference type="Google" id="ProtNLM"/>
    </source>
</evidence>
<dbReference type="EMBL" id="BAAAOR010000015">
    <property type="protein sequence ID" value="GAA1516141.1"/>
    <property type="molecule type" value="Genomic_DNA"/>
</dbReference>
<keyword evidence="1" id="KW-0472">Membrane</keyword>
<keyword evidence="2" id="KW-0732">Signal</keyword>
<dbReference type="RefSeq" id="WP_141004565.1">
    <property type="nucleotide sequence ID" value="NZ_BAAAOR010000015.1"/>
</dbReference>
<evidence type="ECO:0000313" key="3">
    <source>
        <dbReference type="EMBL" id="GAA1516141.1"/>
    </source>
</evidence>
<comment type="caution">
    <text evidence="3">The sequence shown here is derived from an EMBL/GenBank/DDBJ whole genome shotgun (WGS) entry which is preliminary data.</text>
</comment>
<feature type="signal peptide" evidence="2">
    <location>
        <begin position="1"/>
        <end position="22"/>
    </location>
</feature>
<dbReference type="Proteomes" id="UP001500842">
    <property type="component" value="Unassembled WGS sequence"/>
</dbReference>
<evidence type="ECO:0000256" key="2">
    <source>
        <dbReference type="SAM" id="SignalP"/>
    </source>
</evidence>
<feature type="transmembrane region" description="Helical" evidence="1">
    <location>
        <begin position="177"/>
        <end position="196"/>
    </location>
</feature>
<feature type="transmembrane region" description="Helical" evidence="1">
    <location>
        <begin position="257"/>
        <end position="277"/>
    </location>
</feature>
<sequence>MRTLVAAAALLVATLVAPFAIAGTWLTARVDDRDEYVDTVAGLADDPTVRRVLADAAADGAIDALQEHIPVGLPEAVREWAGTAATAVVESPDFPSFWRSANADVHDQVLTILDDPRAPANGTVTIDASPLLAQVLLQLEDRGIPVGLLPDLSLPVPVVREAKVAEAGPSYRTAEGIARLLPVLWLGLVAVALLVARGWRGRVRAAGAGLLGVALAAVVLQLAAEPLASAAVDRVRLERRGLAGVLLDAVVGSLEPYARGFLLAAPIGLVLLAVTLWPRRRVESPVPGADYH</sequence>
<evidence type="ECO:0000313" key="4">
    <source>
        <dbReference type="Proteomes" id="UP001500842"/>
    </source>
</evidence>
<keyword evidence="1" id="KW-0812">Transmembrane</keyword>
<evidence type="ECO:0000256" key="1">
    <source>
        <dbReference type="SAM" id="Phobius"/>
    </source>
</evidence>
<feature type="transmembrane region" description="Helical" evidence="1">
    <location>
        <begin position="203"/>
        <end position="224"/>
    </location>
</feature>
<organism evidence="3 4">
    <name type="scientific">Nocardioides humi</name>
    <dbReference type="NCBI Taxonomy" id="449461"/>
    <lineage>
        <taxon>Bacteria</taxon>
        <taxon>Bacillati</taxon>
        <taxon>Actinomycetota</taxon>
        <taxon>Actinomycetes</taxon>
        <taxon>Propionibacteriales</taxon>
        <taxon>Nocardioidaceae</taxon>
        <taxon>Nocardioides</taxon>
    </lineage>
</organism>
<keyword evidence="1" id="KW-1133">Transmembrane helix</keyword>
<feature type="chain" id="PRO_5045587641" description="Integral membrane protein" evidence="2">
    <location>
        <begin position="23"/>
        <end position="292"/>
    </location>
</feature>
<proteinExistence type="predicted"/>
<reference evidence="3 4" key="1">
    <citation type="journal article" date="2019" name="Int. J. Syst. Evol. Microbiol.">
        <title>The Global Catalogue of Microorganisms (GCM) 10K type strain sequencing project: providing services to taxonomists for standard genome sequencing and annotation.</title>
        <authorList>
            <consortium name="The Broad Institute Genomics Platform"/>
            <consortium name="The Broad Institute Genome Sequencing Center for Infectious Disease"/>
            <person name="Wu L."/>
            <person name="Ma J."/>
        </authorList>
    </citation>
    <scope>NUCLEOTIDE SEQUENCE [LARGE SCALE GENOMIC DNA]</scope>
    <source>
        <strain evidence="3 4">JCM 14942</strain>
    </source>
</reference>
<gene>
    <name evidence="3" type="ORF">GCM10009788_20460</name>
</gene>
<keyword evidence="4" id="KW-1185">Reference proteome</keyword>
<protein>
    <recommendedName>
        <fullName evidence="5">Integral membrane protein</fullName>
    </recommendedName>
</protein>
<accession>A0ABN2AC61</accession>